<sequence length="303" mass="35365">MNQNISPDSERLPCLTESGLPVPWCSLIRAVTAFRRGVGTGFAYGDRHRVRLNRVYSKLNLTAVNFGAASGFKAQRHHRRDLLSDSDELEDKFENKYRDEWRQEFQQIHKDWFTDPALNDGVWSTDWDDFELIKFWIRRTPDGKLKIDKLLKEIWVVPGTIEMLAYMPYCPGSYFWFAAGGEYYFWADYVLKKHSKKFASHQEFVDYALKPVDLRIRTSRLPEVAVPQAVESDFLWFSRGTVVYRKALGWKRLEGKSTMHEQDFAEIQDVVCRQESHSEKGQTTRNRNGYELTRTEGESGPGK</sequence>
<gene>
    <name evidence="2" type="ORF">FB45DRAFT_876962</name>
</gene>
<evidence type="ECO:0000256" key="1">
    <source>
        <dbReference type="SAM" id="MobiDB-lite"/>
    </source>
</evidence>
<proteinExistence type="predicted"/>
<evidence type="ECO:0000313" key="2">
    <source>
        <dbReference type="EMBL" id="KAJ7608692.1"/>
    </source>
</evidence>
<name>A0AAD7B2C1_9AGAR</name>
<accession>A0AAD7B2C1</accession>
<evidence type="ECO:0000313" key="3">
    <source>
        <dbReference type="Proteomes" id="UP001221142"/>
    </source>
</evidence>
<organism evidence="2 3">
    <name type="scientific">Roridomyces roridus</name>
    <dbReference type="NCBI Taxonomy" id="1738132"/>
    <lineage>
        <taxon>Eukaryota</taxon>
        <taxon>Fungi</taxon>
        <taxon>Dikarya</taxon>
        <taxon>Basidiomycota</taxon>
        <taxon>Agaricomycotina</taxon>
        <taxon>Agaricomycetes</taxon>
        <taxon>Agaricomycetidae</taxon>
        <taxon>Agaricales</taxon>
        <taxon>Marasmiineae</taxon>
        <taxon>Mycenaceae</taxon>
        <taxon>Roridomyces</taxon>
    </lineage>
</organism>
<dbReference type="Proteomes" id="UP001221142">
    <property type="component" value="Unassembled WGS sequence"/>
</dbReference>
<feature type="region of interest" description="Disordered" evidence="1">
    <location>
        <begin position="275"/>
        <end position="303"/>
    </location>
</feature>
<keyword evidence="3" id="KW-1185">Reference proteome</keyword>
<reference evidence="2" key="1">
    <citation type="submission" date="2023-03" db="EMBL/GenBank/DDBJ databases">
        <title>Massive genome expansion in bonnet fungi (Mycena s.s.) driven by repeated elements and novel gene families across ecological guilds.</title>
        <authorList>
            <consortium name="Lawrence Berkeley National Laboratory"/>
            <person name="Harder C.B."/>
            <person name="Miyauchi S."/>
            <person name="Viragh M."/>
            <person name="Kuo A."/>
            <person name="Thoen E."/>
            <person name="Andreopoulos B."/>
            <person name="Lu D."/>
            <person name="Skrede I."/>
            <person name="Drula E."/>
            <person name="Henrissat B."/>
            <person name="Morin E."/>
            <person name="Kohler A."/>
            <person name="Barry K."/>
            <person name="LaButti K."/>
            <person name="Morin E."/>
            <person name="Salamov A."/>
            <person name="Lipzen A."/>
            <person name="Mereny Z."/>
            <person name="Hegedus B."/>
            <person name="Baldrian P."/>
            <person name="Stursova M."/>
            <person name="Weitz H."/>
            <person name="Taylor A."/>
            <person name="Grigoriev I.V."/>
            <person name="Nagy L.G."/>
            <person name="Martin F."/>
            <person name="Kauserud H."/>
        </authorList>
    </citation>
    <scope>NUCLEOTIDE SEQUENCE</scope>
    <source>
        <strain evidence="2">9284</strain>
    </source>
</reference>
<dbReference type="EMBL" id="JARKIF010000043">
    <property type="protein sequence ID" value="KAJ7608692.1"/>
    <property type="molecule type" value="Genomic_DNA"/>
</dbReference>
<dbReference type="AlphaFoldDB" id="A0AAD7B2C1"/>
<comment type="caution">
    <text evidence="2">The sequence shown here is derived from an EMBL/GenBank/DDBJ whole genome shotgun (WGS) entry which is preliminary data.</text>
</comment>
<protein>
    <submittedName>
        <fullName evidence="2">Uncharacterized protein</fullName>
    </submittedName>
</protein>